<dbReference type="AlphaFoldDB" id="A0A4R3Z306"/>
<proteinExistence type="predicted"/>
<evidence type="ECO:0000313" key="3">
    <source>
        <dbReference type="Proteomes" id="UP000295719"/>
    </source>
</evidence>
<feature type="transmembrane region" description="Helical" evidence="1">
    <location>
        <begin position="12"/>
        <end position="34"/>
    </location>
</feature>
<keyword evidence="1" id="KW-1133">Transmembrane helix</keyword>
<accession>A0A4R3Z306</accession>
<dbReference type="RefSeq" id="WP_165911680.1">
    <property type="nucleotide sequence ID" value="NZ_SMCR01000003.1"/>
</dbReference>
<dbReference type="Proteomes" id="UP000295719">
    <property type="component" value="Unassembled WGS sequence"/>
</dbReference>
<evidence type="ECO:0000256" key="1">
    <source>
        <dbReference type="SAM" id="Phobius"/>
    </source>
</evidence>
<name>A0A4R3Z306_9GAMM</name>
<keyword evidence="3" id="KW-1185">Reference proteome</keyword>
<keyword evidence="1" id="KW-0472">Membrane</keyword>
<dbReference type="EMBL" id="SMCR01000003">
    <property type="protein sequence ID" value="TCV98223.1"/>
    <property type="molecule type" value="Genomic_DNA"/>
</dbReference>
<reference evidence="2 3" key="1">
    <citation type="submission" date="2019-03" db="EMBL/GenBank/DDBJ databases">
        <title>Genomic Encyclopedia of Type Strains, Phase IV (KMG-IV): sequencing the most valuable type-strain genomes for metagenomic binning, comparative biology and taxonomic classification.</title>
        <authorList>
            <person name="Goeker M."/>
        </authorList>
    </citation>
    <scope>NUCLEOTIDE SEQUENCE [LARGE SCALE GENOMIC DNA]</scope>
    <source>
        <strain evidence="2 3">DSM 19580</strain>
    </source>
</reference>
<sequence>MEMDKLDDTRLLAIIGLLVSVLIAVLVLFGIAWLNDIKHSDPVDVQSCYRKNL</sequence>
<protein>
    <submittedName>
        <fullName evidence="2">Uncharacterized protein</fullName>
    </submittedName>
</protein>
<keyword evidence="1" id="KW-0812">Transmembrane</keyword>
<comment type="caution">
    <text evidence="2">The sequence shown here is derived from an EMBL/GenBank/DDBJ whole genome shotgun (WGS) entry which is preliminary data.</text>
</comment>
<organism evidence="2 3">
    <name type="scientific">Biostraticola tofi</name>
    <dbReference type="NCBI Taxonomy" id="466109"/>
    <lineage>
        <taxon>Bacteria</taxon>
        <taxon>Pseudomonadati</taxon>
        <taxon>Pseudomonadota</taxon>
        <taxon>Gammaproteobacteria</taxon>
        <taxon>Enterobacterales</taxon>
        <taxon>Bruguierivoracaceae</taxon>
        <taxon>Biostraticola</taxon>
    </lineage>
</organism>
<gene>
    <name evidence="2" type="ORF">EDC52_103314</name>
</gene>
<evidence type="ECO:0000313" key="2">
    <source>
        <dbReference type="EMBL" id="TCV98223.1"/>
    </source>
</evidence>